<dbReference type="PROSITE" id="PS50292">
    <property type="entry name" value="PEROXIDASE_3"/>
    <property type="match status" value="1"/>
</dbReference>
<proteinExistence type="predicted"/>
<dbReference type="Pfam" id="PF03351">
    <property type="entry name" value="DOMON"/>
    <property type="match status" value="1"/>
</dbReference>
<evidence type="ECO:0000313" key="6">
    <source>
        <dbReference type="EMBL" id="KAK9680465.1"/>
    </source>
</evidence>
<dbReference type="PANTHER" id="PTHR23130">
    <property type="entry name" value="CYTOCHROME B561 AND DOMON DOMAIN-CONTAINING PROTEIN"/>
    <property type="match status" value="1"/>
</dbReference>
<evidence type="ECO:0000313" key="7">
    <source>
        <dbReference type="Proteomes" id="UP001479436"/>
    </source>
</evidence>
<gene>
    <name evidence="6" type="ORF">K7432_015927</name>
</gene>
<keyword evidence="2" id="KW-0813">Transport</keyword>
<dbReference type="CDD" id="cd09631">
    <property type="entry name" value="DOMON_DOH"/>
    <property type="match status" value="1"/>
</dbReference>
<name>A0ABR2VMB4_9FUNG</name>
<reference evidence="6 7" key="1">
    <citation type="submission" date="2023-04" db="EMBL/GenBank/DDBJ databases">
        <title>Genome of Basidiobolus ranarum AG-B5.</title>
        <authorList>
            <person name="Stajich J.E."/>
            <person name="Carter-House D."/>
            <person name="Gryganskyi A."/>
        </authorList>
    </citation>
    <scope>NUCLEOTIDE SEQUENCE [LARGE SCALE GENOMIC DNA]</scope>
    <source>
        <strain evidence="6 7">AG-B5</strain>
    </source>
</reference>
<accession>A0ABR2VMB4</accession>
<comment type="subcellular location">
    <subcellularLocation>
        <location evidence="1">Membrane</location>
    </subcellularLocation>
</comment>
<evidence type="ECO:0000256" key="4">
    <source>
        <dbReference type="ARBA" id="ARBA00023136"/>
    </source>
</evidence>
<dbReference type="InterPro" id="IPR019791">
    <property type="entry name" value="Haem_peroxidase_animal"/>
</dbReference>
<dbReference type="Proteomes" id="UP001479436">
    <property type="component" value="Unassembled WGS sequence"/>
</dbReference>
<dbReference type="PANTHER" id="PTHR23130:SF171">
    <property type="entry name" value="OS01G0895300 PROTEIN"/>
    <property type="match status" value="1"/>
</dbReference>
<feature type="domain" description="DOMON" evidence="5">
    <location>
        <begin position="96"/>
        <end position="213"/>
    </location>
</feature>
<dbReference type="PROSITE" id="PS50836">
    <property type="entry name" value="DOMON"/>
    <property type="match status" value="1"/>
</dbReference>
<dbReference type="InterPro" id="IPR010255">
    <property type="entry name" value="Haem_peroxidase_sf"/>
</dbReference>
<dbReference type="SUPFAM" id="SSF48113">
    <property type="entry name" value="Heme-dependent peroxidases"/>
    <property type="match status" value="1"/>
</dbReference>
<evidence type="ECO:0000259" key="5">
    <source>
        <dbReference type="PROSITE" id="PS50836"/>
    </source>
</evidence>
<dbReference type="Gene3D" id="1.10.640.10">
    <property type="entry name" value="Haem peroxidase domain superfamily, animal type"/>
    <property type="match status" value="1"/>
</dbReference>
<dbReference type="InterPro" id="IPR005018">
    <property type="entry name" value="DOMON_domain"/>
</dbReference>
<protein>
    <recommendedName>
        <fullName evidence="5">DOMON domain-containing protein</fullName>
    </recommendedName>
</protein>
<dbReference type="EMBL" id="JASJQH010009231">
    <property type="protein sequence ID" value="KAK9680465.1"/>
    <property type="molecule type" value="Genomic_DNA"/>
</dbReference>
<keyword evidence="7" id="KW-1185">Reference proteome</keyword>
<sequence>MGGLAENKIPGSSFGELFFASMENQFVKIRNLDAYWYENSPDLIEYVKSTTWKDVLGRNLPKTASVPSSIWTLQQESSASLADLSGAYRNEYVATDMYKLNWNIQGNEINFALQLKSDRGWCGVGINQVGVPMGMMNADFVVANFSQGVVSVAPYDFQGLSASVPVSNKLYTITGQGITTSNGVTTIRFTRPLDAGTPNKIINTKLLLIWAYSTTETTPSHHRENKGKKEMNFFTGESSNAIGSTHKFHGIGMVLTWTGLYPRKLQFSTTL</sequence>
<organism evidence="6 7">
    <name type="scientific">Basidiobolus ranarum</name>
    <dbReference type="NCBI Taxonomy" id="34480"/>
    <lineage>
        <taxon>Eukaryota</taxon>
        <taxon>Fungi</taxon>
        <taxon>Fungi incertae sedis</taxon>
        <taxon>Zoopagomycota</taxon>
        <taxon>Entomophthoromycotina</taxon>
        <taxon>Basidiobolomycetes</taxon>
        <taxon>Basidiobolales</taxon>
        <taxon>Basidiobolaceae</taxon>
        <taxon>Basidiobolus</taxon>
    </lineage>
</organism>
<comment type="caution">
    <text evidence="6">The sequence shown here is derived from an EMBL/GenBank/DDBJ whole genome shotgun (WGS) entry which is preliminary data.</text>
</comment>
<dbReference type="InterPro" id="IPR037120">
    <property type="entry name" value="Haem_peroxidase_sf_animal"/>
</dbReference>
<evidence type="ECO:0000256" key="2">
    <source>
        <dbReference type="ARBA" id="ARBA00022448"/>
    </source>
</evidence>
<dbReference type="Pfam" id="PF03098">
    <property type="entry name" value="An_peroxidase"/>
    <property type="match status" value="1"/>
</dbReference>
<dbReference type="InterPro" id="IPR045266">
    <property type="entry name" value="DOH_DOMON"/>
</dbReference>
<evidence type="ECO:0000256" key="3">
    <source>
        <dbReference type="ARBA" id="ARBA00022729"/>
    </source>
</evidence>
<keyword evidence="3" id="KW-0732">Signal</keyword>
<keyword evidence="4" id="KW-0472">Membrane</keyword>
<evidence type="ECO:0000256" key="1">
    <source>
        <dbReference type="ARBA" id="ARBA00004370"/>
    </source>
</evidence>